<dbReference type="RefSeq" id="WP_015267437.1">
    <property type="nucleotide sequence ID" value="NC_019904.1"/>
</dbReference>
<reference evidence="4" key="1">
    <citation type="submission" date="2012-02" db="EMBL/GenBank/DDBJ databases">
        <title>The complete genome of Echinicola vietnamensis DSM 17526.</title>
        <authorList>
            <person name="Lucas S."/>
            <person name="Copeland A."/>
            <person name="Lapidus A."/>
            <person name="Glavina del Rio T."/>
            <person name="Dalin E."/>
            <person name="Tice H."/>
            <person name="Bruce D."/>
            <person name="Goodwin L."/>
            <person name="Pitluck S."/>
            <person name="Peters L."/>
            <person name="Ovchinnikova G."/>
            <person name="Teshima H."/>
            <person name="Kyrpides N."/>
            <person name="Mavromatis K."/>
            <person name="Ivanova N."/>
            <person name="Brettin T."/>
            <person name="Detter J.C."/>
            <person name="Han C."/>
            <person name="Larimer F."/>
            <person name="Land M."/>
            <person name="Hauser L."/>
            <person name="Markowitz V."/>
            <person name="Cheng J.-F."/>
            <person name="Hugenholtz P."/>
            <person name="Woyke T."/>
            <person name="Wu D."/>
            <person name="Brambilla E."/>
            <person name="Klenk H.-P."/>
            <person name="Eisen J.A."/>
        </authorList>
    </citation>
    <scope>NUCLEOTIDE SEQUENCE [LARGE SCALE GENOMIC DNA]</scope>
    <source>
        <strain evidence="4">DSM 17526 / LMG 23754 / KMM 6221</strain>
    </source>
</reference>
<keyword evidence="4" id="KW-1185">Reference proteome</keyword>
<dbReference type="SUPFAM" id="SSF55961">
    <property type="entry name" value="Bet v1-like"/>
    <property type="match status" value="1"/>
</dbReference>
<dbReference type="Proteomes" id="UP000010796">
    <property type="component" value="Chromosome"/>
</dbReference>
<dbReference type="HOGENOM" id="CLU_108923_6_0_10"/>
<evidence type="ECO:0000259" key="2">
    <source>
        <dbReference type="Pfam" id="PF08327"/>
    </source>
</evidence>
<evidence type="ECO:0000256" key="1">
    <source>
        <dbReference type="ARBA" id="ARBA00006817"/>
    </source>
</evidence>
<dbReference type="Pfam" id="PF08327">
    <property type="entry name" value="AHSA1"/>
    <property type="match status" value="1"/>
</dbReference>
<gene>
    <name evidence="3" type="ordered locus">Echvi_3681</name>
</gene>
<dbReference type="KEGG" id="evi:Echvi_3681"/>
<evidence type="ECO:0000313" key="3">
    <source>
        <dbReference type="EMBL" id="AGA79895.1"/>
    </source>
</evidence>
<protein>
    <recommendedName>
        <fullName evidence="2">Activator of Hsp90 ATPase homologue 1/2-like C-terminal domain-containing protein</fullName>
    </recommendedName>
</protein>
<feature type="domain" description="Activator of Hsp90 ATPase homologue 1/2-like C-terminal" evidence="2">
    <location>
        <begin position="26"/>
        <end position="163"/>
    </location>
</feature>
<evidence type="ECO:0000313" key="4">
    <source>
        <dbReference type="Proteomes" id="UP000010796"/>
    </source>
</evidence>
<dbReference type="OrthoDB" id="9795306at2"/>
<dbReference type="InterPro" id="IPR023393">
    <property type="entry name" value="START-like_dom_sf"/>
</dbReference>
<dbReference type="Gene3D" id="3.30.530.20">
    <property type="match status" value="1"/>
</dbReference>
<sequence>MKTKLAFDFLVNRKTNTMTIKKEFEASRQLVWDCFTKSDLLDQWFAPEPYRAKTKHMDFTEGGYWLFAMISPEGEKYWSRLDFKEIKPIDHYTANDVFCDEEGKASPDLPEGHWKTHFTNSAETTTVKILISYHSLEDLEVVVKMGMQEGLTQTLEQLEKLLKTLSN</sequence>
<dbReference type="EMBL" id="CP003346">
    <property type="protein sequence ID" value="AGA79895.1"/>
    <property type="molecule type" value="Genomic_DNA"/>
</dbReference>
<accession>L0G4Y9</accession>
<dbReference type="eggNOG" id="COG3832">
    <property type="taxonomic scope" value="Bacteria"/>
</dbReference>
<comment type="similarity">
    <text evidence="1">Belongs to the AHA1 family.</text>
</comment>
<dbReference type="STRING" id="926556.Echvi_3681"/>
<dbReference type="CDD" id="cd07814">
    <property type="entry name" value="SRPBCC_CalC_Aha1-like"/>
    <property type="match status" value="1"/>
</dbReference>
<dbReference type="InterPro" id="IPR013538">
    <property type="entry name" value="ASHA1/2-like_C"/>
</dbReference>
<proteinExistence type="inferred from homology"/>
<organism evidence="3 4">
    <name type="scientific">Echinicola vietnamensis (strain DSM 17526 / LMG 23754 / KMM 6221)</name>
    <dbReference type="NCBI Taxonomy" id="926556"/>
    <lineage>
        <taxon>Bacteria</taxon>
        <taxon>Pseudomonadati</taxon>
        <taxon>Bacteroidota</taxon>
        <taxon>Cytophagia</taxon>
        <taxon>Cytophagales</taxon>
        <taxon>Cyclobacteriaceae</taxon>
        <taxon>Echinicola</taxon>
    </lineage>
</organism>
<dbReference type="AlphaFoldDB" id="L0G4Y9"/>
<name>L0G4Y9_ECHVK</name>